<comment type="caution">
    <text evidence="1">The sequence shown here is derived from an EMBL/GenBank/DDBJ whole genome shotgun (WGS) entry which is preliminary data.</text>
</comment>
<name>I4IR13_MICAE</name>
<evidence type="ECO:0000313" key="1">
    <source>
        <dbReference type="EMBL" id="CCI36737.1"/>
    </source>
</evidence>
<organism evidence="1 2">
    <name type="scientific">Microcystis aeruginosa PCC 9701</name>
    <dbReference type="NCBI Taxonomy" id="721123"/>
    <lineage>
        <taxon>Bacteria</taxon>
        <taxon>Bacillati</taxon>
        <taxon>Cyanobacteriota</taxon>
        <taxon>Cyanophyceae</taxon>
        <taxon>Oscillatoriophycideae</taxon>
        <taxon>Chroococcales</taxon>
        <taxon>Microcystaceae</taxon>
        <taxon>Microcystis</taxon>
    </lineage>
</organism>
<dbReference type="EMBL" id="CAIQ01000189">
    <property type="protein sequence ID" value="CCI36737.1"/>
    <property type="molecule type" value="Genomic_DNA"/>
</dbReference>
<gene>
    <name evidence="1" type="ORF">MICAK_2690017</name>
</gene>
<evidence type="ECO:0000313" key="2">
    <source>
        <dbReference type="Proteomes" id="UP000004047"/>
    </source>
</evidence>
<dbReference type="Proteomes" id="UP000004047">
    <property type="component" value="Unassembled WGS sequence"/>
</dbReference>
<dbReference type="HOGENOM" id="CLU_2753341_0_0_3"/>
<protein>
    <submittedName>
        <fullName evidence="1">Uncharacterized protein</fullName>
    </submittedName>
</protein>
<reference evidence="1 2" key="1">
    <citation type="submission" date="2012-04" db="EMBL/GenBank/DDBJ databases">
        <authorList>
            <person name="Genoscope - CEA"/>
        </authorList>
    </citation>
    <scope>NUCLEOTIDE SEQUENCE [LARGE SCALE GENOMIC DNA]</scope>
    <source>
        <strain evidence="1 2">9701</strain>
    </source>
</reference>
<accession>I4IR13</accession>
<sequence>MRLLLGRVFSSLPCLNDRDWVGSVFNLGCGGLGVTLTQPAVFVNIFLLSETFVRAVLFGNTEGFSGFAIL</sequence>
<proteinExistence type="predicted"/>
<dbReference type="AlphaFoldDB" id="I4IR13"/>